<comment type="caution">
    <text evidence="9">The sequence shown here is derived from an EMBL/GenBank/DDBJ whole genome shotgun (WGS) entry which is preliminary data.</text>
</comment>
<keyword evidence="4" id="KW-0732">Signal</keyword>
<dbReference type="CDD" id="cd23590">
    <property type="entry name" value="TFP_LU_ECD_Bou"/>
    <property type="match status" value="1"/>
</dbReference>
<organism evidence="9 10">
    <name type="scientific">Ranatra chinensis</name>
    <dbReference type="NCBI Taxonomy" id="642074"/>
    <lineage>
        <taxon>Eukaryota</taxon>
        <taxon>Metazoa</taxon>
        <taxon>Ecdysozoa</taxon>
        <taxon>Arthropoda</taxon>
        <taxon>Hexapoda</taxon>
        <taxon>Insecta</taxon>
        <taxon>Pterygota</taxon>
        <taxon>Neoptera</taxon>
        <taxon>Paraneoptera</taxon>
        <taxon>Hemiptera</taxon>
        <taxon>Heteroptera</taxon>
        <taxon>Panheteroptera</taxon>
        <taxon>Nepomorpha</taxon>
        <taxon>Nepidae</taxon>
        <taxon>Ranatrinae</taxon>
        <taxon>Ranatra</taxon>
    </lineage>
</organism>
<gene>
    <name evidence="9" type="ORF">AAG570_002364</name>
</gene>
<feature type="non-terminal residue" evidence="9">
    <location>
        <position position="1"/>
    </location>
</feature>
<evidence type="ECO:0000256" key="7">
    <source>
        <dbReference type="ARBA" id="ARBA00023180"/>
    </source>
</evidence>
<keyword evidence="10" id="KW-1185">Reference proteome</keyword>
<comment type="subcellular location">
    <subcellularLocation>
        <location evidence="1">Membrane</location>
        <topology evidence="1">Lipid-anchor</topology>
        <topology evidence="1">GPI-anchor</topology>
    </subcellularLocation>
</comment>
<evidence type="ECO:0000256" key="3">
    <source>
        <dbReference type="ARBA" id="ARBA00022692"/>
    </source>
</evidence>
<evidence type="ECO:0000256" key="6">
    <source>
        <dbReference type="ARBA" id="ARBA00023136"/>
    </source>
</evidence>
<keyword evidence="6" id="KW-0472">Membrane</keyword>
<name>A0ABD0YU12_9HEMI</name>
<evidence type="ECO:0000313" key="10">
    <source>
        <dbReference type="Proteomes" id="UP001558652"/>
    </source>
</evidence>
<evidence type="ECO:0000313" key="9">
    <source>
        <dbReference type="EMBL" id="KAL1123278.1"/>
    </source>
</evidence>
<dbReference type="Pfam" id="PF17064">
    <property type="entry name" value="QVR"/>
    <property type="match status" value="1"/>
</dbReference>
<proteinExistence type="predicted"/>
<evidence type="ECO:0000256" key="1">
    <source>
        <dbReference type="ARBA" id="ARBA00004589"/>
    </source>
</evidence>
<evidence type="ECO:0000256" key="5">
    <source>
        <dbReference type="ARBA" id="ARBA00022989"/>
    </source>
</evidence>
<evidence type="ECO:0000256" key="8">
    <source>
        <dbReference type="ARBA" id="ARBA00023288"/>
    </source>
</evidence>
<evidence type="ECO:0008006" key="11">
    <source>
        <dbReference type="Google" id="ProtNLM"/>
    </source>
</evidence>
<accession>A0ABD0YU12</accession>
<dbReference type="AlphaFoldDB" id="A0ABD0YU12"/>
<dbReference type="PANTHER" id="PTHR33562">
    <property type="entry name" value="ATILLA, ISOFORM B-RELATED-RELATED"/>
    <property type="match status" value="1"/>
</dbReference>
<keyword evidence="7" id="KW-0325">Glycoprotein</keyword>
<keyword evidence="2" id="KW-0336">GPI-anchor</keyword>
<dbReference type="InterPro" id="IPR050975">
    <property type="entry name" value="Sleep_regulator"/>
</dbReference>
<protein>
    <recommendedName>
        <fullName evidence="11">Protein sleepless</fullName>
    </recommendedName>
</protein>
<sequence length="177" mass="19443">VESILCYQCNSTDVDDPYQCEEFLGEHGGGELDIVPKSCDQVYGAAYCIKHTGRFEVGGLLCYQCSSEEEMSCLFGNGTNENIYPIRPTSCDQVFEARYCVKATGGIGTKRYCSSIDMGNYCNYIKQPGDLREYRSCVYTCSSDGCNGVGQLSLPSQVVTIFIAISTFITAAHFSHL</sequence>
<reference evidence="9 10" key="1">
    <citation type="submission" date="2024-07" db="EMBL/GenBank/DDBJ databases">
        <title>Chromosome-level genome assembly of the water stick insect Ranatra chinensis (Heteroptera: Nepidae).</title>
        <authorList>
            <person name="Liu X."/>
        </authorList>
    </citation>
    <scope>NUCLEOTIDE SEQUENCE [LARGE SCALE GENOMIC DNA]</scope>
    <source>
        <strain evidence="9">Cailab_2021Rc</strain>
        <tissue evidence="9">Muscle</tissue>
    </source>
</reference>
<keyword evidence="8" id="KW-0449">Lipoprotein</keyword>
<evidence type="ECO:0000256" key="4">
    <source>
        <dbReference type="ARBA" id="ARBA00022729"/>
    </source>
</evidence>
<dbReference type="Proteomes" id="UP001558652">
    <property type="component" value="Unassembled WGS sequence"/>
</dbReference>
<keyword evidence="5" id="KW-1133">Transmembrane helix</keyword>
<keyword evidence="3" id="KW-0812">Transmembrane</keyword>
<dbReference type="PANTHER" id="PTHR33562:SF18">
    <property type="entry name" value="BOUDIN-RELATED"/>
    <property type="match status" value="1"/>
</dbReference>
<evidence type="ECO:0000256" key="2">
    <source>
        <dbReference type="ARBA" id="ARBA00022622"/>
    </source>
</evidence>
<dbReference type="EMBL" id="JBFDAA010000012">
    <property type="protein sequence ID" value="KAL1123278.1"/>
    <property type="molecule type" value="Genomic_DNA"/>
</dbReference>
<dbReference type="InterPro" id="IPR031424">
    <property type="entry name" value="QVR-like"/>
</dbReference>
<dbReference type="GO" id="GO:0098552">
    <property type="term" value="C:side of membrane"/>
    <property type="evidence" value="ECO:0007669"/>
    <property type="project" value="UniProtKB-KW"/>
</dbReference>